<dbReference type="InParanoid" id="A0A2P6NSU2"/>
<dbReference type="InterPro" id="IPR050628">
    <property type="entry name" value="SNF2_RAD54_helicase_TF"/>
</dbReference>
<evidence type="ECO:0000256" key="3">
    <source>
        <dbReference type="ARBA" id="ARBA00022741"/>
    </source>
</evidence>
<keyword evidence="6" id="KW-0175">Coiled coil</keyword>
<protein>
    <submittedName>
        <fullName evidence="9">DNA repair protein rad8</fullName>
    </submittedName>
</protein>
<feature type="compositionally biased region" description="Low complexity" evidence="7">
    <location>
        <begin position="1472"/>
        <end position="1481"/>
    </location>
</feature>
<reference evidence="9 10" key="1">
    <citation type="journal article" date="2018" name="Genome Biol. Evol.">
        <title>Multiple Roots of Fruiting Body Formation in Amoebozoa.</title>
        <authorList>
            <person name="Hillmann F."/>
            <person name="Forbes G."/>
            <person name="Novohradska S."/>
            <person name="Ferling I."/>
            <person name="Riege K."/>
            <person name="Groth M."/>
            <person name="Westermann M."/>
            <person name="Marz M."/>
            <person name="Spaller T."/>
            <person name="Winckler T."/>
            <person name="Schaap P."/>
            <person name="Glockner G."/>
        </authorList>
    </citation>
    <scope>NUCLEOTIDE SEQUENCE [LARGE SCALE GENOMIC DNA]</scope>
    <source>
        <strain evidence="9 10">Jena</strain>
    </source>
</reference>
<feature type="compositionally biased region" description="Basic and acidic residues" evidence="7">
    <location>
        <begin position="1601"/>
        <end position="1612"/>
    </location>
</feature>
<dbReference type="GO" id="GO:0008168">
    <property type="term" value="F:methyltransferase activity"/>
    <property type="evidence" value="ECO:0007669"/>
    <property type="project" value="UniProtKB-KW"/>
</dbReference>
<dbReference type="InterPro" id="IPR000330">
    <property type="entry name" value="SNF2_N"/>
</dbReference>
<evidence type="ECO:0000256" key="4">
    <source>
        <dbReference type="ARBA" id="ARBA00022801"/>
    </source>
</evidence>
<dbReference type="EMBL" id="MDYQ01000024">
    <property type="protein sequence ID" value="PRP86990.1"/>
    <property type="molecule type" value="Genomic_DNA"/>
</dbReference>
<dbReference type="CDD" id="cd18793">
    <property type="entry name" value="SF2_C_SNF"/>
    <property type="match status" value="1"/>
</dbReference>
<organism evidence="9 10">
    <name type="scientific">Planoprotostelium fungivorum</name>
    <dbReference type="NCBI Taxonomy" id="1890364"/>
    <lineage>
        <taxon>Eukaryota</taxon>
        <taxon>Amoebozoa</taxon>
        <taxon>Evosea</taxon>
        <taxon>Variosea</taxon>
        <taxon>Cavosteliida</taxon>
        <taxon>Cavosteliaceae</taxon>
        <taxon>Planoprotostelium</taxon>
    </lineage>
</organism>
<feature type="region of interest" description="Disordered" evidence="7">
    <location>
        <begin position="1322"/>
        <end position="1359"/>
    </location>
</feature>
<keyword evidence="2" id="KW-0808">Transferase</keyword>
<dbReference type="Pfam" id="PF00271">
    <property type="entry name" value="Helicase_C"/>
    <property type="match status" value="1"/>
</dbReference>
<dbReference type="InterPro" id="IPR001525">
    <property type="entry name" value="C5_MeTfrase"/>
</dbReference>
<dbReference type="OrthoDB" id="423221at2759"/>
<dbReference type="STRING" id="1890364.A0A2P6NSU2"/>
<gene>
    <name evidence="9" type="ORF">PROFUN_04972</name>
</gene>
<comment type="caution">
    <text evidence="9">The sequence shown here is derived from an EMBL/GenBank/DDBJ whole genome shotgun (WGS) entry which is preliminary data.</text>
</comment>
<accession>A0A2P6NSU2</accession>
<dbReference type="SMART" id="SM00487">
    <property type="entry name" value="DEXDc"/>
    <property type="match status" value="1"/>
</dbReference>
<dbReference type="GO" id="GO:0006281">
    <property type="term" value="P:DNA repair"/>
    <property type="evidence" value="ECO:0007669"/>
    <property type="project" value="TreeGrafter"/>
</dbReference>
<dbReference type="GO" id="GO:0016787">
    <property type="term" value="F:hydrolase activity"/>
    <property type="evidence" value="ECO:0007669"/>
    <property type="project" value="UniProtKB-KW"/>
</dbReference>
<evidence type="ECO:0000256" key="5">
    <source>
        <dbReference type="ARBA" id="ARBA00022840"/>
    </source>
</evidence>
<keyword evidence="4" id="KW-0378">Hydrolase</keyword>
<dbReference type="PANTHER" id="PTHR45626:SF26">
    <property type="entry name" value="FAMILY HELICASE, PUTATIVE (AFU_ORTHOLOGUE AFUA_2G09120)-RELATED"/>
    <property type="match status" value="1"/>
</dbReference>
<dbReference type="Gene3D" id="3.40.50.300">
    <property type="entry name" value="P-loop containing nucleotide triphosphate hydrolases"/>
    <property type="match status" value="1"/>
</dbReference>
<dbReference type="InterPro" id="IPR049730">
    <property type="entry name" value="SNF2/RAD54-like_C"/>
</dbReference>
<feature type="region of interest" description="Disordered" evidence="7">
    <location>
        <begin position="1388"/>
        <end position="1638"/>
    </location>
</feature>
<dbReference type="GO" id="GO:0005524">
    <property type="term" value="F:ATP binding"/>
    <property type="evidence" value="ECO:0007669"/>
    <property type="project" value="UniProtKB-KW"/>
</dbReference>
<proteinExistence type="predicted"/>
<evidence type="ECO:0000313" key="9">
    <source>
        <dbReference type="EMBL" id="PRP86990.1"/>
    </source>
</evidence>
<keyword evidence="1" id="KW-0489">Methyltransferase</keyword>
<evidence type="ECO:0000259" key="8">
    <source>
        <dbReference type="SMART" id="SM00487"/>
    </source>
</evidence>
<dbReference type="SUPFAM" id="SSF52540">
    <property type="entry name" value="P-loop containing nucleoside triphosphate hydrolases"/>
    <property type="match status" value="2"/>
</dbReference>
<dbReference type="InterPro" id="IPR029063">
    <property type="entry name" value="SAM-dependent_MTases_sf"/>
</dbReference>
<dbReference type="GO" id="GO:0005634">
    <property type="term" value="C:nucleus"/>
    <property type="evidence" value="ECO:0007669"/>
    <property type="project" value="TreeGrafter"/>
</dbReference>
<feature type="compositionally biased region" description="Basic and acidic residues" evidence="7">
    <location>
        <begin position="1568"/>
        <end position="1594"/>
    </location>
</feature>
<feature type="compositionally biased region" description="Basic and acidic residues" evidence="7">
    <location>
        <begin position="1388"/>
        <end position="1403"/>
    </location>
</feature>
<evidence type="ECO:0000256" key="1">
    <source>
        <dbReference type="ARBA" id="ARBA00022603"/>
    </source>
</evidence>
<dbReference type="InterPro" id="IPR027417">
    <property type="entry name" value="P-loop_NTPase"/>
</dbReference>
<dbReference type="Gene3D" id="3.40.50.150">
    <property type="entry name" value="Vaccinia Virus protein VP39"/>
    <property type="match status" value="1"/>
</dbReference>
<name>A0A2P6NSU2_9EUKA</name>
<evidence type="ECO:0000256" key="6">
    <source>
        <dbReference type="SAM" id="Coils"/>
    </source>
</evidence>
<dbReference type="InterPro" id="IPR001650">
    <property type="entry name" value="Helicase_C-like"/>
</dbReference>
<feature type="region of interest" description="Disordered" evidence="7">
    <location>
        <begin position="1"/>
        <end position="54"/>
    </location>
</feature>
<evidence type="ECO:0000313" key="10">
    <source>
        <dbReference type="Proteomes" id="UP000241769"/>
    </source>
</evidence>
<feature type="coiled-coil region" evidence="6">
    <location>
        <begin position="1857"/>
        <end position="1884"/>
    </location>
</feature>
<evidence type="ECO:0000256" key="7">
    <source>
        <dbReference type="SAM" id="MobiDB-lite"/>
    </source>
</evidence>
<keyword evidence="10" id="KW-1185">Reference proteome</keyword>
<dbReference type="Gene3D" id="3.40.50.10810">
    <property type="entry name" value="Tandem AAA-ATPase domain"/>
    <property type="match status" value="1"/>
</dbReference>
<feature type="compositionally biased region" description="Basic and acidic residues" evidence="7">
    <location>
        <begin position="1485"/>
        <end position="1503"/>
    </location>
</feature>
<sequence>MPRVKDTSQAKLKFGQKKKEADSDEETMEVDAPTSGGKRQRIAPEQSDLPPIGNIPDIFKDLTSRVTERLNGRKLRVATMCSGTESPLLALEMFGEMIERQYDQKLRVDHIFSCEIEPFKQAYIERNFKPPILFRDVCELGGETATTAYGAEVPVVGDVDLLVSGTSCVDFSNLNNKKQELDAKGESGRTFRGMMSWITNHRPPIVIIENVLNAPWKDLVQKFEEQDYAANFCRLDTKNYYIPHTRCRGYLVAFDRKKGGKTPMTEEWAKMMKSLERSASVTLESFMLDTDDPRVYEAREKLSADVEDRKAGRLDWGRCESRHQRARLVEGLGNKRPFTTWDESGHVKVPDFAWADWASVQVERVWDLMDIETLRAATRGVDPSFKTQLWNLSQNVDRSIGSSMAGISPCLTPTMIPYLTNRGGPLVGLEALSLQGLPVDKLLLTREKEDQLFDLAGNAMSTTVVGCAIVSALIIGKKMLTPGDENAMEVEEPKENSPNFSEMGGLDQLTEKPLDLQSTTAVPLKKILTEAQRSSRLCECEGRAAMTSRSIQRCSDCFTSTCVKCGGRPEHNYQILNFQENPRLSPVDFAITLKSALPMRISLRGMSEELLCDLWKSQEAESKMWKPFSTAFLRGVRSELYFSGLKRQDFWIATYKSPQAIMELILHPLRPEWRFYGIPEASEPANSPVRKLLSQPAARSLCKETLFDGKWQIAFPIQSNVRMHVRGVGEMVPAWEARLGLQEPFKEWKVFSSLSVDVDEKDRGKFDRDVRGTYQLLERCGTANSALHKLMDSDDSLPPLYLFLDPSRTGDPADDSFVFSESIHRCAYGEARCLIGKLQPDWRPKDKMKTETIKCTVDQRWIDLDRVSLEASACQKAIYASPTKTLEINSTQDSCLAPSALLLCKVPLGENPDTVWPRDSWKEIDKVRDFHEISLTSKIHERETFKSLSWLTERVKNLGHVSQWTTMTYHNQEHCQRCAPVAPSIQWIRGKKGYVPHEDTVQAGVYEQALKRRPSPFTVQLHYDTQSTMGTMQIGINVASLAHRALSRFSKKSIGTSDTPKLSWRLDTEFHAPPRLEVPPFFLTSNKKDDTHKQLSYFKLPLRHEQLRSLTWMREQEENPKTFVEEEIAEAILDSLSWRAEGKAERNVLMKGGVLADEVGYGKTAISIGLIASTREERDIDMKKGDVIVDGTIRTKATCVVVPAHLVRQWPSEFSKFVGKELSVVAIKDQSDLNNLSVKDILQADVIVVAVTIFKSPMYQENMAAFAGVEPLPGKPGRHFDLKYRAAVESTKRNVETLVKEGGKALLKKIKDVYHQAPDTIVAPPSKRLKGKQYREAAERDEEDIDQLDGMTRSEPEGGYLDVSVPIRLCDRKDVETQRILLEQWKEKNRRKGEEKVTEEKNGGKKAPGSPMKKQSTILSMFKGVNSKEKAKEQKEEEKKEEKTEKKEEEKKEEKEEEKKEEKKEEKESAAKVTGKGLLTKKTTKKEEKPKEDTKSSGSEKMRPSRGSTSRKPTSYIDDTSSEEEVRKVKAKGRGKSSKKAQDESEDDFESGSEEDSNIEDSAAESEVETKAKPKKKEEKSKPKAEIKSQKEVKVTTNKRKREEFEDPEAKKRQSSTEGRVQSDPWKLGSRSRDKGDWEKMQAPSLSMFKWHRLIIDEFTYLEGQAHTAVTLLDAQRRWILSGTPPIQDFASVQTIAVFLGIHLGIDDDSIGKSTIVKSRRKDQTAAEKFHSFREVRSISWHAHRHEIAQKFLSQFARQNVADIDEIPWKTHREEIVLPAAERAIYLELEHHLLATDNLVKKVKKSNSDRETRLAETLGDSDSAEEALLKRCSHFDLDVADAENAMKECEVIVQHRKKQLEACRKDVQRQLEKLLDMQKGLKGESDTMFLEWQRVIKQEGVGDRDATTEVVRLMEKVGINMTKIKPVPEKRVEISKEKNEKIYDVRQETHVLRSLVKELTARVRSLRFFTAVRDMQGQGKTKPVVDCPKCGTKSVELEEISLLSSCGHMSCHKCVTECAAQEICPHSLSGGCSCGARAYNIVKATTLGEDDVERDGKGRHFGRKLETVMDLIRNKIPKNERVLLFVQFSDLMKKVGQALDHNKIPFLCIDGTPASRSKKLMEFQDEKSKEKVLMLNVMDESASGANLTCANHVIFLSPLLASSEQIYRQAETQAIGRARRYGQKKTVHIWR</sequence>
<keyword evidence="5" id="KW-0067">ATP-binding</keyword>
<evidence type="ECO:0000256" key="2">
    <source>
        <dbReference type="ARBA" id="ARBA00022679"/>
    </source>
</evidence>
<feature type="compositionally biased region" description="Acidic residues" evidence="7">
    <location>
        <begin position="1544"/>
        <end position="1567"/>
    </location>
</feature>
<feature type="domain" description="Helicase ATP-binding" evidence="8">
    <location>
        <begin position="1098"/>
        <end position="1725"/>
    </location>
</feature>
<dbReference type="Proteomes" id="UP000241769">
    <property type="component" value="Unassembled WGS sequence"/>
</dbReference>
<dbReference type="SUPFAM" id="SSF53335">
    <property type="entry name" value="S-adenosyl-L-methionine-dependent methyltransferases"/>
    <property type="match status" value="1"/>
</dbReference>
<dbReference type="InterPro" id="IPR014001">
    <property type="entry name" value="Helicase_ATP-bd"/>
</dbReference>
<dbReference type="InterPro" id="IPR038718">
    <property type="entry name" value="SNF2-like_sf"/>
</dbReference>
<dbReference type="GO" id="GO:0032259">
    <property type="term" value="P:methylation"/>
    <property type="evidence" value="ECO:0007669"/>
    <property type="project" value="UniProtKB-KW"/>
</dbReference>
<dbReference type="Pfam" id="PF00176">
    <property type="entry name" value="SNF2-rel_dom"/>
    <property type="match status" value="1"/>
</dbReference>
<dbReference type="GO" id="GO:0008094">
    <property type="term" value="F:ATP-dependent activity, acting on DNA"/>
    <property type="evidence" value="ECO:0007669"/>
    <property type="project" value="TreeGrafter"/>
</dbReference>
<feature type="compositionally biased region" description="Polar residues" evidence="7">
    <location>
        <begin position="1506"/>
        <end position="1519"/>
    </location>
</feature>
<feature type="compositionally biased region" description="Basic and acidic residues" evidence="7">
    <location>
        <begin position="1426"/>
        <end position="1470"/>
    </location>
</feature>
<dbReference type="Pfam" id="PF00145">
    <property type="entry name" value="DNA_methylase"/>
    <property type="match status" value="1"/>
</dbReference>
<keyword evidence="3" id="KW-0547">Nucleotide-binding</keyword>
<dbReference type="PANTHER" id="PTHR45626">
    <property type="entry name" value="TRANSCRIPTION TERMINATION FACTOR 2-RELATED"/>
    <property type="match status" value="1"/>
</dbReference>
<feature type="compositionally biased region" description="Basic residues" evidence="7">
    <location>
        <begin position="1529"/>
        <end position="1539"/>
    </location>
</feature>